<organism evidence="6 7">
    <name type="scientific">Hyphomonas adhaerens</name>
    <dbReference type="NCBI Taxonomy" id="81029"/>
    <lineage>
        <taxon>Bacteria</taxon>
        <taxon>Pseudomonadati</taxon>
        <taxon>Pseudomonadota</taxon>
        <taxon>Alphaproteobacteria</taxon>
        <taxon>Hyphomonadales</taxon>
        <taxon>Hyphomonadaceae</taxon>
        <taxon>Hyphomonas</taxon>
    </lineage>
</organism>
<dbReference type="Proteomes" id="UP000259610">
    <property type="component" value="Unassembled WGS sequence"/>
</dbReference>
<evidence type="ECO:0000313" key="6">
    <source>
        <dbReference type="EMBL" id="HAE29247.1"/>
    </source>
</evidence>
<proteinExistence type="predicted"/>
<comment type="subcellular location">
    <subcellularLocation>
        <location evidence="1">Membrane</location>
        <topology evidence="1">Multi-pass membrane protein</topology>
    </subcellularLocation>
</comment>
<feature type="non-terminal residue" evidence="6">
    <location>
        <position position="104"/>
    </location>
</feature>
<accession>A0A3B9H3K1</accession>
<keyword evidence="3 5" id="KW-1133">Transmembrane helix</keyword>
<evidence type="ECO:0000256" key="1">
    <source>
        <dbReference type="ARBA" id="ARBA00004141"/>
    </source>
</evidence>
<feature type="transmembrane region" description="Helical" evidence="5">
    <location>
        <begin position="25"/>
        <end position="47"/>
    </location>
</feature>
<evidence type="ECO:0000256" key="4">
    <source>
        <dbReference type="ARBA" id="ARBA00023136"/>
    </source>
</evidence>
<sequence>MAGLPLPARVFIPKRLSFRPADAPALLAGVIIAVPVISVLVAALFMGGGEAWQHIRDTLMVSYLGGTLGTLSMAAFFMLVFAVPAAWLVTMHDFPGRPVFEWLL</sequence>
<evidence type="ECO:0000256" key="2">
    <source>
        <dbReference type="ARBA" id="ARBA00022692"/>
    </source>
</evidence>
<keyword evidence="4 5" id="KW-0472">Membrane</keyword>
<dbReference type="InterPro" id="IPR035906">
    <property type="entry name" value="MetI-like_sf"/>
</dbReference>
<dbReference type="Gene3D" id="1.10.3720.10">
    <property type="entry name" value="MetI-like"/>
    <property type="match status" value="1"/>
</dbReference>
<protein>
    <recommendedName>
        <fullName evidence="8">Molybdate ABC transporter permease subunit</fullName>
    </recommendedName>
</protein>
<evidence type="ECO:0000256" key="3">
    <source>
        <dbReference type="ARBA" id="ARBA00022989"/>
    </source>
</evidence>
<comment type="caution">
    <text evidence="6">The sequence shown here is derived from an EMBL/GenBank/DDBJ whole genome shotgun (WGS) entry which is preliminary data.</text>
</comment>
<dbReference type="AlphaFoldDB" id="A0A3B9H3K1"/>
<reference evidence="6 7" key="1">
    <citation type="journal article" date="2018" name="Nat. Biotechnol.">
        <title>A standardized bacterial taxonomy based on genome phylogeny substantially revises the tree of life.</title>
        <authorList>
            <person name="Parks D.H."/>
            <person name="Chuvochina M."/>
            <person name="Waite D.W."/>
            <person name="Rinke C."/>
            <person name="Skarshewski A."/>
            <person name="Chaumeil P.A."/>
            <person name="Hugenholtz P."/>
        </authorList>
    </citation>
    <scope>NUCLEOTIDE SEQUENCE [LARGE SCALE GENOMIC DNA]</scope>
    <source>
        <strain evidence="6">UBA8733</strain>
    </source>
</reference>
<dbReference type="GO" id="GO:0016020">
    <property type="term" value="C:membrane"/>
    <property type="evidence" value="ECO:0007669"/>
    <property type="project" value="UniProtKB-SubCell"/>
</dbReference>
<keyword evidence="2 5" id="KW-0812">Transmembrane</keyword>
<evidence type="ECO:0008006" key="8">
    <source>
        <dbReference type="Google" id="ProtNLM"/>
    </source>
</evidence>
<evidence type="ECO:0000256" key="5">
    <source>
        <dbReference type="SAM" id="Phobius"/>
    </source>
</evidence>
<dbReference type="EMBL" id="DMAN01000431">
    <property type="protein sequence ID" value="HAE29247.1"/>
    <property type="molecule type" value="Genomic_DNA"/>
</dbReference>
<evidence type="ECO:0000313" key="7">
    <source>
        <dbReference type="Proteomes" id="UP000259610"/>
    </source>
</evidence>
<dbReference type="SUPFAM" id="SSF161098">
    <property type="entry name" value="MetI-like"/>
    <property type="match status" value="1"/>
</dbReference>
<feature type="transmembrane region" description="Helical" evidence="5">
    <location>
        <begin position="59"/>
        <end position="89"/>
    </location>
</feature>
<name>A0A3B9H3K1_9PROT</name>
<gene>
    <name evidence="6" type="ORF">DCG58_18955</name>
</gene>